<comment type="caution">
    <text evidence="1">The sequence shown here is derived from an EMBL/GenBank/DDBJ whole genome shotgun (WGS) entry which is preliminary data.</text>
</comment>
<name>A0A9Q0XYG5_9SAUR</name>
<organism evidence="1 2">
    <name type="scientific">Phrynocephalus forsythii</name>
    <dbReference type="NCBI Taxonomy" id="171643"/>
    <lineage>
        <taxon>Eukaryota</taxon>
        <taxon>Metazoa</taxon>
        <taxon>Chordata</taxon>
        <taxon>Craniata</taxon>
        <taxon>Vertebrata</taxon>
        <taxon>Euteleostomi</taxon>
        <taxon>Lepidosauria</taxon>
        <taxon>Squamata</taxon>
        <taxon>Bifurcata</taxon>
        <taxon>Unidentata</taxon>
        <taxon>Episquamata</taxon>
        <taxon>Toxicofera</taxon>
        <taxon>Iguania</taxon>
        <taxon>Acrodonta</taxon>
        <taxon>Agamidae</taxon>
        <taxon>Agaminae</taxon>
        <taxon>Phrynocephalus</taxon>
    </lineage>
</organism>
<proteinExistence type="predicted"/>
<feature type="non-terminal residue" evidence="1">
    <location>
        <position position="95"/>
    </location>
</feature>
<evidence type="ECO:0000313" key="1">
    <source>
        <dbReference type="EMBL" id="KAJ7329896.1"/>
    </source>
</evidence>
<accession>A0A9Q0XYG5</accession>
<keyword evidence="2" id="KW-1185">Reference proteome</keyword>
<dbReference type="Proteomes" id="UP001142489">
    <property type="component" value="Unassembled WGS sequence"/>
</dbReference>
<dbReference type="EMBL" id="JAPFRF010000006">
    <property type="protein sequence ID" value="KAJ7329896.1"/>
    <property type="molecule type" value="Genomic_DNA"/>
</dbReference>
<protein>
    <submittedName>
        <fullName evidence="1">Uncharacterized protein</fullName>
    </submittedName>
</protein>
<dbReference type="AlphaFoldDB" id="A0A9Q0XYG5"/>
<evidence type="ECO:0000313" key="2">
    <source>
        <dbReference type="Proteomes" id="UP001142489"/>
    </source>
</evidence>
<gene>
    <name evidence="1" type="ORF">JRQ81_016070</name>
</gene>
<sequence length="95" mass="10855">MGLPPTALERDAFLTPQYPPRMIKEQINKARHIPRDNLLPDRSKGPNDRTLLVVTYSLQVRPLTCILIDFQPILDKKTSLSKALQRERTMSCSVP</sequence>
<reference evidence="1" key="1">
    <citation type="journal article" date="2023" name="DNA Res.">
        <title>Chromosome-level genome assembly of Phrynocephalus forsythii using third-generation DNA sequencing and Hi-C analysis.</title>
        <authorList>
            <person name="Qi Y."/>
            <person name="Zhao W."/>
            <person name="Zhao Y."/>
            <person name="Niu C."/>
            <person name="Cao S."/>
            <person name="Zhang Y."/>
        </authorList>
    </citation>
    <scope>NUCLEOTIDE SEQUENCE</scope>
    <source>
        <tissue evidence="1">Muscle</tissue>
    </source>
</reference>